<evidence type="ECO:0000256" key="8">
    <source>
        <dbReference type="ARBA" id="ARBA00023118"/>
    </source>
</evidence>
<dbReference type="NCBIfam" id="TIGR01573">
    <property type="entry name" value="cas2"/>
    <property type="match status" value="1"/>
</dbReference>
<comment type="cofactor">
    <cofactor evidence="1 9">
        <name>Mg(2+)</name>
        <dbReference type="ChEBI" id="CHEBI:18420"/>
    </cofactor>
</comment>
<dbReference type="PANTHER" id="PTHR34405">
    <property type="entry name" value="CRISPR-ASSOCIATED ENDORIBONUCLEASE CAS2"/>
    <property type="match status" value="1"/>
</dbReference>
<reference evidence="12" key="1">
    <citation type="journal article" date="2019" name="Int. J. Syst. Evol. Microbiol.">
        <title>The Global Catalogue of Microorganisms (GCM) 10K type strain sequencing project: providing services to taxonomists for standard genome sequencing and annotation.</title>
        <authorList>
            <consortium name="The Broad Institute Genomics Platform"/>
            <consortium name="The Broad Institute Genome Sequencing Center for Infectious Disease"/>
            <person name="Wu L."/>
            <person name="Ma J."/>
        </authorList>
    </citation>
    <scope>NUCLEOTIDE SEQUENCE [LARGE SCALE GENOMIC DNA]</scope>
    <source>
        <strain evidence="12">JCM 17137</strain>
    </source>
</reference>
<proteinExistence type="inferred from homology"/>
<keyword evidence="6 9" id="KW-0378">Hydrolase</keyword>
<sequence length="96" mass="10966">MHILLTYDVNTTTPEGRRRLRSVAKLCEGYGQRVQKSVFEILSDEPGLLKLLDRIMRTIDEEADSIRVYRLPPDGFTTVRTLGQARLTPHNDALIL</sequence>
<dbReference type="EC" id="3.1.-.-" evidence="9"/>
<keyword evidence="7 9" id="KW-0460">Magnesium</keyword>
<evidence type="ECO:0000313" key="11">
    <source>
        <dbReference type="EMBL" id="GAA3748270.1"/>
    </source>
</evidence>
<protein>
    <recommendedName>
        <fullName evidence="9">CRISPR-associated endoribonuclease Cas2</fullName>
        <ecNumber evidence="9">3.1.-.-</ecNumber>
    </recommendedName>
</protein>
<accession>A0ABP7FV78</accession>
<evidence type="ECO:0000313" key="12">
    <source>
        <dbReference type="Proteomes" id="UP001500908"/>
    </source>
</evidence>
<keyword evidence="5 9" id="KW-0255">Endonuclease</keyword>
<evidence type="ECO:0000256" key="4">
    <source>
        <dbReference type="ARBA" id="ARBA00022723"/>
    </source>
</evidence>
<dbReference type="Gene3D" id="3.30.70.240">
    <property type="match status" value="1"/>
</dbReference>
<comment type="function">
    <text evidence="9">CRISPR (clustered regularly interspaced short palindromic repeat), is an adaptive immune system that provides protection against mobile genetic elements (viruses, transposable elements and conjugative plasmids). CRISPR clusters contain sequences complementary to antecedent mobile elements and target invading nucleic acids. CRISPR clusters are transcribed and processed into CRISPR RNA (crRNA). Functions as a ssRNA-specific endoribonuclease. Involved in the integration of spacer DNA into the CRISPR cassette.</text>
</comment>
<dbReference type="SUPFAM" id="SSF143430">
    <property type="entry name" value="TTP0101/SSO1404-like"/>
    <property type="match status" value="1"/>
</dbReference>
<keyword evidence="12" id="KW-1185">Reference proteome</keyword>
<evidence type="ECO:0000256" key="10">
    <source>
        <dbReference type="PIRNR" id="PIRNR032582"/>
    </source>
</evidence>
<feature type="binding site" evidence="9">
    <location>
        <position position="8"/>
    </location>
    <ligand>
        <name>Mg(2+)</name>
        <dbReference type="ChEBI" id="CHEBI:18420"/>
        <note>catalytic</note>
    </ligand>
</feature>
<gene>
    <name evidence="9 11" type="primary">cas2</name>
    <name evidence="11" type="ORF">GCM10022402_29480</name>
</gene>
<dbReference type="HAMAP" id="MF_01471">
    <property type="entry name" value="Cas2"/>
    <property type="match status" value="1"/>
</dbReference>
<dbReference type="GO" id="GO:0004519">
    <property type="term" value="F:endonuclease activity"/>
    <property type="evidence" value="ECO:0007669"/>
    <property type="project" value="UniProtKB-KW"/>
</dbReference>
<dbReference type="CDD" id="cd09725">
    <property type="entry name" value="Cas2_I_II_III"/>
    <property type="match status" value="1"/>
</dbReference>
<dbReference type="RefSeq" id="WP_344972071.1">
    <property type="nucleotide sequence ID" value="NZ_BAABDD010000012.1"/>
</dbReference>
<dbReference type="EMBL" id="BAABDD010000012">
    <property type="protein sequence ID" value="GAA3748270.1"/>
    <property type="molecule type" value="Genomic_DNA"/>
</dbReference>
<dbReference type="InterPro" id="IPR019199">
    <property type="entry name" value="Virulence_VapD/CRISPR_Cas2"/>
</dbReference>
<keyword evidence="4 9" id="KW-0479">Metal-binding</keyword>
<dbReference type="InterPro" id="IPR021127">
    <property type="entry name" value="CRISPR_associated_Cas2"/>
</dbReference>
<evidence type="ECO:0000256" key="1">
    <source>
        <dbReference type="ARBA" id="ARBA00001946"/>
    </source>
</evidence>
<evidence type="ECO:0000256" key="2">
    <source>
        <dbReference type="ARBA" id="ARBA00009959"/>
    </source>
</evidence>
<organism evidence="11 12">
    <name type="scientific">Salinactinospora qingdaonensis</name>
    <dbReference type="NCBI Taxonomy" id="702744"/>
    <lineage>
        <taxon>Bacteria</taxon>
        <taxon>Bacillati</taxon>
        <taxon>Actinomycetota</taxon>
        <taxon>Actinomycetes</taxon>
        <taxon>Streptosporangiales</taxon>
        <taxon>Nocardiopsidaceae</taxon>
        <taxon>Salinactinospora</taxon>
    </lineage>
</organism>
<dbReference type="PIRSF" id="PIRSF032582">
    <property type="entry name" value="Cas2"/>
    <property type="match status" value="1"/>
</dbReference>
<comment type="caution">
    <text evidence="11">The sequence shown here is derived from an EMBL/GenBank/DDBJ whole genome shotgun (WGS) entry which is preliminary data.</text>
</comment>
<evidence type="ECO:0000256" key="3">
    <source>
        <dbReference type="ARBA" id="ARBA00022722"/>
    </source>
</evidence>
<dbReference type="PANTHER" id="PTHR34405:SF3">
    <property type="entry name" value="CRISPR-ASSOCIATED ENDORIBONUCLEASE CAS2 3"/>
    <property type="match status" value="1"/>
</dbReference>
<name>A0ABP7FV78_9ACTN</name>
<evidence type="ECO:0000256" key="9">
    <source>
        <dbReference type="HAMAP-Rule" id="MF_01471"/>
    </source>
</evidence>
<evidence type="ECO:0000256" key="6">
    <source>
        <dbReference type="ARBA" id="ARBA00022801"/>
    </source>
</evidence>
<evidence type="ECO:0000256" key="7">
    <source>
        <dbReference type="ARBA" id="ARBA00022842"/>
    </source>
</evidence>
<keyword evidence="8 9" id="KW-0051">Antiviral defense</keyword>
<evidence type="ECO:0000256" key="5">
    <source>
        <dbReference type="ARBA" id="ARBA00022759"/>
    </source>
</evidence>
<comment type="similarity">
    <text evidence="2 9 10">Belongs to the CRISPR-associated endoribonuclease Cas2 protein family.</text>
</comment>
<keyword evidence="3 9" id="KW-0540">Nuclease</keyword>
<comment type="subunit">
    <text evidence="9">Homodimer, forms a heterotetramer with a Cas1 homodimer.</text>
</comment>
<dbReference type="Proteomes" id="UP001500908">
    <property type="component" value="Unassembled WGS sequence"/>
</dbReference>
<dbReference type="Pfam" id="PF09827">
    <property type="entry name" value="CRISPR_Cas2"/>
    <property type="match status" value="1"/>
</dbReference>